<feature type="transmembrane region" description="Helical" evidence="1">
    <location>
        <begin position="125"/>
        <end position="143"/>
    </location>
</feature>
<keyword evidence="3" id="KW-1185">Reference proteome</keyword>
<gene>
    <name evidence="2" type="ORF">Thpro_021738</name>
</gene>
<accession>A0A1A6C4E3</accession>
<evidence type="ECO:0000256" key="1">
    <source>
        <dbReference type="SAM" id="Phobius"/>
    </source>
</evidence>
<feature type="transmembrane region" description="Helical" evidence="1">
    <location>
        <begin position="51"/>
        <end position="68"/>
    </location>
</feature>
<dbReference type="EMBL" id="JQSG02000003">
    <property type="protein sequence ID" value="OBS09410.1"/>
    <property type="molecule type" value="Genomic_DNA"/>
</dbReference>
<evidence type="ECO:0000313" key="3">
    <source>
        <dbReference type="Proteomes" id="UP000029273"/>
    </source>
</evidence>
<feature type="transmembrane region" description="Helical" evidence="1">
    <location>
        <begin position="6"/>
        <end position="39"/>
    </location>
</feature>
<comment type="caution">
    <text evidence="2">The sequence shown here is derived from an EMBL/GenBank/DDBJ whole genome shotgun (WGS) entry which is preliminary data.</text>
</comment>
<keyword evidence="1" id="KW-0472">Membrane</keyword>
<feature type="transmembrane region" description="Helical" evidence="1">
    <location>
        <begin position="149"/>
        <end position="171"/>
    </location>
</feature>
<keyword evidence="1" id="KW-0812">Transmembrane</keyword>
<organism evidence="2 3">
    <name type="scientific">Acidihalobacter prosperus</name>
    <dbReference type="NCBI Taxonomy" id="160660"/>
    <lineage>
        <taxon>Bacteria</taxon>
        <taxon>Pseudomonadati</taxon>
        <taxon>Pseudomonadota</taxon>
        <taxon>Gammaproteobacteria</taxon>
        <taxon>Chromatiales</taxon>
        <taxon>Ectothiorhodospiraceae</taxon>
        <taxon>Acidihalobacter</taxon>
    </lineage>
</organism>
<dbReference type="OrthoDB" id="8537043at2"/>
<dbReference type="AlphaFoldDB" id="A0A1A6C4E3"/>
<keyword evidence="1" id="KW-1133">Transmembrane helix</keyword>
<feature type="transmembrane region" description="Helical" evidence="1">
    <location>
        <begin position="74"/>
        <end position="90"/>
    </location>
</feature>
<reference evidence="2 3" key="1">
    <citation type="journal article" date="2014" name="Genome Announc.">
        <title>Draft Genome Sequence of the Iron-Oxidizing, Acidophilic, and Halotolerant 'Thiobacillus prosperus' Type Strain DSM 5130.</title>
        <authorList>
            <person name="Ossandon F.J."/>
            <person name="Cardenas J.P."/>
            <person name="Corbett M."/>
            <person name="Quatrini R."/>
            <person name="Holmes D.S."/>
            <person name="Watkin E."/>
        </authorList>
    </citation>
    <scope>NUCLEOTIDE SEQUENCE [LARGE SCALE GENOMIC DNA]</scope>
    <source>
        <strain evidence="2 3">DSM 5130</strain>
    </source>
</reference>
<dbReference type="RefSeq" id="WP_052064140.1">
    <property type="nucleotide sequence ID" value="NZ_JQSG02000003.1"/>
</dbReference>
<protein>
    <recommendedName>
        <fullName evidence="4">Ketosynthase</fullName>
    </recommendedName>
</protein>
<name>A0A1A6C4E3_9GAMM</name>
<sequence>MRRWPILLLAYPIVAHLGVVYGTPVPAIILLIALLSLSFRQAMVRRERTHVLILTLYAVGTLTMIDWLGLRGALYLPPVMANATVAYWFARSLMPGQTDLITRIAAQIEPEMTPDLTRYCRRVSWAWACFSAALALATAAIAIAAPIEIWSWFTNFAIYLLIAGFFIGEWLTRIWVLGRGRTAGPLRILKSLPHFDYRRLLYA</sequence>
<evidence type="ECO:0000313" key="2">
    <source>
        <dbReference type="EMBL" id="OBS09410.1"/>
    </source>
</evidence>
<proteinExistence type="predicted"/>
<evidence type="ECO:0008006" key="4">
    <source>
        <dbReference type="Google" id="ProtNLM"/>
    </source>
</evidence>
<dbReference type="Proteomes" id="UP000029273">
    <property type="component" value="Unassembled WGS sequence"/>
</dbReference>